<evidence type="ECO:0000256" key="2">
    <source>
        <dbReference type="PIRSR" id="PIRSR605754-1"/>
    </source>
</evidence>
<dbReference type="Pfam" id="PF04203">
    <property type="entry name" value="Sortase"/>
    <property type="match status" value="1"/>
</dbReference>
<dbReference type="InterPro" id="IPR005754">
    <property type="entry name" value="Sortase"/>
</dbReference>
<feature type="active site" description="Proton donor/acceptor" evidence="2">
    <location>
        <position position="315"/>
    </location>
</feature>
<evidence type="ECO:0000256" key="4">
    <source>
        <dbReference type="SAM" id="Phobius"/>
    </source>
</evidence>
<feature type="compositionally biased region" description="Low complexity" evidence="3">
    <location>
        <begin position="112"/>
        <end position="134"/>
    </location>
</feature>
<keyword evidence="6" id="KW-1185">Reference proteome</keyword>
<dbReference type="InterPro" id="IPR023365">
    <property type="entry name" value="Sortase_dom-sf"/>
</dbReference>
<dbReference type="Gene3D" id="2.40.260.10">
    <property type="entry name" value="Sortase"/>
    <property type="match status" value="1"/>
</dbReference>
<feature type="region of interest" description="Disordered" evidence="3">
    <location>
        <begin position="1"/>
        <end position="185"/>
    </location>
</feature>
<dbReference type="AlphaFoldDB" id="A0A1Y3XVW1"/>
<dbReference type="InterPro" id="IPR009835">
    <property type="entry name" value="SrtB"/>
</dbReference>
<sequence length="463" mass="48555">MAAYEGRRFRPKQEAETTGGQASPSPRGNGSHFAGDAPRAPRTPHHGATHPGATNVPPARSAGSHRAVPGSSAHATAHSSGSHAATPRAAAPHAREAAHSSATPNAREAAPHSHASASRAHSSATPPTSPYARPARAEAPRPASPHAPSPYSRSAASRSAASRSRTAAGRGSRATRTSGAPRKRSGRDIVSKVLIGVGILLLLVAGGIFISAQIGYQKAGATYDELSQYVTVDDSSGDGVPVVDWDALKQVSEDIVAWIYIPGTDISFPVVQGDTNDQYLRALPDGSWNESGSIMLDCDQQAPGMVGQQTTVYGHHMSNGSMFDPIEKTLDQANFDKMTTVYYLTPETTYKLSPLYTARVPETYVEARQENFGDQAALAAYLEDLRGYAQAEASDVDERIASTDRVLALVTCSGLAPADHRAIMICTVVEETPSVSADDVQADVGAEGANASSDELVNPDLQG</sequence>
<evidence type="ECO:0000256" key="3">
    <source>
        <dbReference type="SAM" id="MobiDB-lite"/>
    </source>
</evidence>
<feature type="transmembrane region" description="Helical" evidence="4">
    <location>
        <begin position="193"/>
        <end position="216"/>
    </location>
</feature>
<feature type="compositionally biased region" description="Polar residues" evidence="3">
    <location>
        <begin position="16"/>
        <end position="28"/>
    </location>
</feature>
<feature type="compositionally biased region" description="Low complexity" evidence="3">
    <location>
        <begin position="70"/>
        <end position="92"/>
    </location>
</feature>
<protein>
    <submittedName>
        <fullName evidence="5">Class B sortase</fullName>
    </submittedName>
</protein>
<dbReference type="OrthoDB" id="3172795at2"/>
<evidence type="ECO:0000313" key="5">
    <source>
        <dbReference type="EMBL" id="OUN89713.1"/>
    </source>
</evidence>
<reference evidence="6" key="1">
    <citation type="submission" date="2017-04" db="EMBL/GenBank/DDBJ databases">
        <title>Function of individual gut microbiota members based on whole genome sequencing of pure cultures obtained from chicken caecum.</title>
        <authorList>
            <person name="Medvecky M."/>
            <person name="Cejkova D."/>
            <person name="Polansky O."/>
            <person name="Karasova D."/>
            <person name="Kubasova T."/>
            <person name="Cizek A."/>
            <person name="Rychlik I."/>
        </authorList>
    </citation>
    <scope>NUCLEOTIDE SEQUENCE [LARGE SCALE GENOMIC DNA]</scope>
    <source>
        <strain evidence="6">An5</strain>
    </source>
</reference>
<comment type="caution">
    <text evidence="5">The sequence shown here is derived from an EMBL/GenBank/DDBJ whole genome shotgun (WGS) entry which is preliminary data.</text>
</comment>
<keyword evidence="4" id="KW-1133">Transmembrane helix</keyword>
<keyword evidence="4" id="KW-0812">Transmembrane</keyword>
<evidence type="ECO:0000256" key="1">
    <source>
        <dbReference type="ARBA" id="ARBA00022801"/>
    </source>
</evidence>
<dbReference type="SUPFAM" id="SSF63817">
    <property type="entry name" value="Sortase"/>
    <property type="match status" value="1"/>
</dbReference>
<proteinExistence type="predicted"/>
<feature type="region of interest" description="Disordered" evidence="3">
    <location>
        <begin position="438"/>
        <end position="463"/>
    </location>
</feature>
<feature type="compositionally biased region" description="Basic and acidic residues" evidence="3">
    <location>
        <begin position="1"/>
        <end position="15"/>
    </location>
</feature>
<name>A0A1Y3XVW1_9ACTN</name>
<dbReference type="EMBL" id="NFIE01000002">
    <property type="protein sequence ID" value="OUN89713.1"/>
    <property type="molecule type" value="Genomic_DNA"/>
</dbReference>
<organism evidence="5 6">
    <name type="scientific">[Collinsella] massiliensis</name>
    <dbReference type="NCBI Taxonomy" id="1232426"/>
    <lineage>
        <taxon>Bacteria</taxon>
        <taxon>Bacillati</taxon>
        <taxon>Actinomycetota</taxon>
        <taxon>Coriobacteriia</taxon>
        <taxon>Coriobacteriales</taxon>
        <taxon>Coriobacteriaceae</taxon>
        <taxon>Enorma</taxon>
    </lineage>
</organism>
<dbReference type="GO" id="GO:0016787">
    <property type="term" value="F:hydrolase activity"/>
    <property type="evidence" value="ECO:0007669"/>
    <property type="project" value="UniProtKB-KW"/>
</dbReference>
<evidence type="ECO:0000313" key="6">
    <source>
        <dbReference type="Proteomes" id="UP000195781"/>
    </source>
</evidence>
<accession>A0A1Y3XVW1</accession>
<dbReference type="Proteomes" id="UP000195781">
    <property type="component" value="Unassembled WGS sequence"/>
</dbReference>
<keyword evidence="1" id="KW-0378">Hydrolase</keyword>
<feature type="active site" description="Acyl-thioester intermediate" evidence="2">
    <location>
        <position position="412"/>
    </location>
</feature>
<keyword evidence="4" id="KW-0472">Membrane</keyword>
<feature type="compositionally biased region" description="Low complexity" evidence="3">
    <location>
        <begin position="149"/>
        <end position="180"/>
    </location>
</feature>
<gene>
    <name evidence="5" type="ORF">B5G02_01385</name>
</gene>
<dbReference type="CDD" id="cd05826">
    <property type="entry name" value="Sortase_B"/>
    <property type="match status" value="1"/>
</dbReference>